<dbReference type="InterPro" id="IPR037522">
    <property type="entry name" value="HD_GYP_dom"/>
</dbReference>
<dbReference type="CDD" id="cd00077">
    <property type="entry name" value="HDc"/>
    <property type="match status" value="1"/>
</dbReference>
<dbReference type="NCBIfam" id="TIGR00277">
    <property type="entry name" value="HDIG"/>
    <property type="match status" value="1"/>
</dbReference>
<dbReference type="PANTHER" id="PTHR43155:SF2">
    <property type="entry name" value="CYCLIC DI-GMP PHOSPHODIESTERASE PA4108"/>
    <property type="match status" value="1"/>
</dbReference>
<dbReference type="Proteomes" id="UP000189933">
    <property type="component" value="Unassembled WGS sequence"/>
</dbReference>
<organism evidence="2 3">
    <name type="scientific">Carboxydocella sporoproducens DSM 16521</name>
    <dbReference type="NCBI Taxonomy" id="1121270"/>
    <lineage>
        <taxon>Bacteria</taxon>
        <taxon>Bacillati</taxon>
        <taxon>Bacillota</taxon>
        <taxon>Clostridia</taxon>
        <taxon>Eubacteriales</taxon>
        <taxon>Clostridiales Family XVI. Incertae Sedis</taxon>
        <taxon>Carboxydocella</taxon>
    </lineage>
</organism>
<name>A0A1T4LK93_9FIRM</name>
<dbReference type="PROSITE" id="PS51832">
    <property type="entry name" value="HD_GYP"/>
    <property type="match status" value="1"/>
</dbReference>
<dbReference type="InterPro" id="IPR006675">
    <property type="entry name" value="HDIG_dom"/>
</dbReference>
<dbReference type="Pfam" id="PF13487">
    <property type="entry name" value="HD_5"/>
    <property type="match status" value="1"/>
</dbReference>
<evidence type="ECO:0000259" key="1">
    <source>
        <dbReference type="PROSITE" id="PS51832"/>
    </source>
</evidence>
<evidence type="ECO:0000313" key="2">
    <source>
        <dbReference type="EMBL" id="SJZ55056.1"/>
    </source>
</evidence>
<dbReference type="AlphaFoldDB" id="A0A1T4LK93"/>
<feature type="domain" description="HD-GYP" evidence="1">
    <location>
        <begin position="116"/>
        <end position="312"/>
    </location>
</feature>
<accession>A0A1T4LK93</accession>
<reference evidence="3" key="1">
    <citation type="submission" date="2017-02" db="EMBL/GenBank/DDBJ databases">
        <authorList>
            <person name="Varghese N."/>
            <person name="Submissions S."/>
        </authorList>
    </citation>
    <scope>NUCLEOTIDE SEQUENCE [LARGE SCALE GENOMIC DNA]</scope>
    <source>
        <strain evidence="3">DSM 16521</strain>
    </source>
</reference>
<gene>
    <name evidence="2" type="ORF">SAMN02745885_00189</name>
</gene>
<dbReference type="SUPFAM" id="SSF109604">
    <property type="entry name" value="HD-domain/PDEase-like"/>
    <property type="match status" value="1"/>
</dbReference>
<protein>
    <submittedName>
        <fullName evidence="2">HDIG domain-containing protein</fullName>
    </submittedName>
</protein>
<dbReference type="RefSeq" id="WP_078664349.1">
    <property type="nucleotide sequence ID" value="NZ_FUXM01000002.1"/>
</dbReference>
<dbReference type="PANTHER" id="PTHR43155">
    <property type="entry name" value="CYCLIC DI-GMP PHOSPHODIESTERASE PA4108-RELATED"/>
    <property type="match status" value="1"/>
</dbReference>
<dbReference type="EMBL" id="FUXM01000002">
    <property type="protein sequence ID" value="SJZ55056.1"/>
    <property type="molecule type" value="Genomic_DNA"/>
</dbReference>
<evidence type="ECO:0000313" key="3">
    <source>
        <dbReference type="Proteomes" id="UP000189933"/>
    </source>
</evidence>
<dbReference type="SMART" id="SM00471">
    <property type="entry name" value="HDc"/>
    <property type="match status" value="1"/>
</dbReference>
<dbReference type="OrthoDB" id="9804747at2"/>
<proteinExistence type="predicted"/>
<keyword evidence="3" id="KW-1185">Reference proteome</keyword>
<dbReference type="Gene3D" id="1.10.3210.10">
    <property type="entry name" value="Hypothetical protein af1432"/>
    <property type="match status" value="1"/>
</dbReference>
<sequence length="371" mass="41707">MKRILIYDAKPGMILARPVYSRDGVLLIKAGKKLTEKLIKSLFDYAIPTVYIVQPKPWEEINIQTAYEKVKELPDVISFETRLEAEKLVAEFMSDIKAGQLFNVKKARAVINEMIAQIISYPKVLTKLSDIRILDDYTFAHSVNVCTLAIAVGHVMGLEKSALYELAMGALLHDVGKCFIPESILNKPGPLTNEEMKIVRTHTERGFQILRMHPEISTLAANVARQHHERVNGTGYPQGLSEKQIHIFAKIVAVVDAYDALTADRVYKNMVLPYEAIEVLIASSYHSYDAEIVKAFVQNLAIYPIGSIVELLDGRLATVININRGIPYRPVVKIISDQHGNTVLRGEIIDLMKEPTVFVKKVLQFKNVELI</sequence>
<dbReference type="InterPro" id="IPR003607">
    <property type="entry name" value="HD/PDEase_dom"/>
</dbReference>